<dbReference type="AlphaFoldDB" id="A0A224Y8T7"/>
<name>A0A224Y8T7_9ACAR</name>
<proteinExistence type="predicted"/>
<accession>A0A224Y8T7</accession>
<evidence type="ECO:0000313" key="1">
    <source>
        <dbReference type="EMBL" id="MAA13215.1"/>
    </source>
</evidence>
<dbReference type="EMBL" id="GFPF01002069">
    <property type="protein sequence ID" value="MAA13215.1"/>
    <property type="molecule type" value="Transcribed_RNA"/>
</dbReference>
<protein>
    <submittedName>
        <fullName evidence="1">Uncharacterized protein</fullName>
    </submittedName>
</protein>
<sequence length="113" mass="12996">MFTCDTPMDAVSIRVKYSIHAHQHRQKHFYSHCHGKGSCNTICSKLTDLSLSNFKPVEGSLEPCLEVSLYYLQKYYMFTRATLWDTNHKTCYCNRKKKKAVPTSCTAMQGSSM</sequence>
<organism evidence="1">
    <name type="scientific">Rhipicephalus zambeziensis</name>
    <dbReference type="NCBI Taxonomy" id="60191"/>
    <lineage>
        <taxon>Eukaryota</taxon>
        <taxon>Metazoa</taxon>
        <taxon>Ecdysozoa</taxon>
        <taxon>Arthropoda</taxon>
        <taxon>Chelicerata</taxon>
        <taxon>Arachnida</taxon>
        <taxon>Acari</taxon>
        <taxon>Parasitiformes</taxon>
        <taxon>Ixodida</taxon>
        <taxon>Ixodoidea</taxon>
        <taxon>Ixodidae</taxon>
        <taxon>Rhipicephalinae</taxon>
        <taxon>Rhipicephalus</taxon>
        <taxon>Rhipicephalus</taxon>
    </lineage>
</organism>
<reference evidence="1" key="1">
    <citation type="journal article" date="2017" name="Parasit. Vectors">
        <title>Sialotranscriptomics of Rhipicephalus zambeziensis reveals intricate expression profiles of secretory proteins and suggests tight temporal transcriptional regulation during blood-feeding.</title>
        <authorList>
            <person name="de Castro M.H."/>
            <person name="de Klerk D."/>
            <person name="Pienaar R."/>
            <person name="Rees D.J.G."/>
            <person name="Mans B.J."/>
        </authorList>
    </citation>
    <scope>NUCLEOTIDE SEQUENCE</scope>
    <source>
        <tissue evidence="1">Salivary glands</tissue>
    </source>
</reference>